<gene>
    <name evidence="10" type="ORF">RM445_06475</name>
</gene>
<dbReference type="PANTHER" id="PTHR42920:SF5">
    <property type="entry name" value="EAMA DOMAIN-CONTAINING PROTEIN"/>
    <property type="match status" value="1"/>
</dbReference>
<evidence type="ECO:0000256" key="4">
    <source>
        <dbReference type="ARBA" id="ARBA00022692"/>
    </source>
</evidence>
<evidence type="ECO:0000256" key="1">
    <source>
        <dbReference type="ARBA" id="ARBA00004651"/>
    </source>
</evidence>
<dbReference type="PANTHER" id="PTHR42920">
    <property type="entry name" value="OS03G0707200 PROTEIN-RELATED"/>
    <property type="match status" value="1"/>
</dbReference>
<evidence type="ECO:0000313" key="11">
    <source>
        <dbReference type="Proteomes" id="UP001183202"/>
    </source>
</evidence>
<proteinExistence type="inferred from homology"/>
<dbReference type="EMBL" id="JAVREJ010000003">
    <property type="protein sequence ID" value="MDT0349167.1"/>
    <property type="molecule type" value="Genomic_DNA"/>
</dbReference>
<keyword evidence="5 8" id="KW-1133">Transmembrane helix</keyword>
<accession>A0ABU2N6J2</accession>
<name>A0ABU2N6J2_9PSEU</name>
<organism evidence="10 11">
    <name type="scientific">Pseudonocardia charpentierae</name>
    <dbReference type="NCBI Taxonomy" id="3075545"/>
    <lineage>
        <taxon>Bacteria</taxon>
        <taxon>Bacillati</taxon>
        <taxon>Actinomycetota</taxon>
        <taxon>Actinomycetes</taxon>
        <taxon>Pseudonocardiales</taxon>
        <taxon>Pseudonocardiaceae</taxon>
        <taxon>Pseudonocardia</taxon>
    </lineage>
</organism>
<keyword evidence="11" id="KW-1185">Reference proteome</keyword>
<feature type="transmembrane region" description="Helical" evidence="8">
    <location>
        <begin position="195"/>
        <end position="212"/>
    </location>
</feature>
<feature type="transmembrane region" description="Helical" evidence="8">
    <location>
        <begin position="163"/>
        <end position="183"/>
    </location>
</feature>
<feature type="domain" description="EamA" evidence="9">
    <location>
        <begin position="2"/>
        <end position="130"/>
    </location>
</feature>
<feature type="transmembrane region" description="Helical" evidence="8">
    <location>
        <begin position="219"/>
        <end position="243"/>
    </location>
</feature>
<evidence type="ECO:0000259" key="9">
    <source>
        <dbReference type="Pfam" id="PF00892"/>
    </source>
</evidence>
<keyword evidence="4 8" id="KW-0812">Transmembrane</keyword>
<comment type="subcellular location">
    <subcellularLocation>
        <location evidence="1">Cell membrane</location>
        <topology evidence="1">Multi-pass membrane protein</topology>
    </subcellularLocation>
</comment>
<evidence type="ECO:0000313" key="10">
    <source>
        <dbReference type="EMBL" id="MDT0349167.1"/>
    </source>
</evidence>
<dbReference type="InterPro" id="IPR037185">
    <property type="entry name" value="EmrE-like"/>
</dbReference>
<feature type="region of interest" description="Disordered" evidence="7">
    <location>
        <begin position="271"/>
        <end position="292"/>
    </location>
</feature>
<feature type="transmembrane region" description="Helical" evidence="8">
    <location>
        <begin position="33"/>
        <end position="51"/>
    </location>
</feature>
<reference evidence="11" key="1">
    <citation type="submission" date="2023-07" db="EMBL/GenBank/DDBJ databases">
        <title>30 novel species of actinomycetes from the DSMZ collection.</title>
        <authorList>
            <person name="Nouioui I."/>
        </authorList>
    </citation>
    <scope>NUCLEOTIDE SEQUENCE [LARGE SCALE GENOMIC DNA]</scope>
    <source>
        <strain evidence="11">DSM 45834</strain>
    </source>
</reference>
<evidence type="ECO:0000256" key="2">
    <source>
        <dbReference type="ARBA" id="ARBA00007362"/>
    </source>
</evidence>
<dbReference type="RefSeq" id="WP_311555148.1">
    <property type="nucleotide sequence ID" value="NZ_JAVREJ010000003.1"/>
</dbReference>
<sequence>MGACALALAGILYGASTEPLAWVLSGGVDAEAFLSIRFAFAAAALLLFCRGPVADPVALLKAGVGCGVALAGSYLCLVHGLPATGSTTAGVLVSGFGIWATGIDALVRRRRPGRRTVAAIAVAGTGLLLLCGSGAGLGAVLAASVLLAVHLLLLAAAAPHLDALHLIALQSVVVALVCAGPGMAAGTSGMDATDWFLAAALGIGVSGGAYLLQALGQSVVPATTAGLLLMTEPLSAVLVGWTVGDRPGPVGGVGLGLIVVAILLAVRTPADPVPDGDASARPAASGRRLPPDAVLGRDETECLWPGTTSARAVPVVDRDRVERGVAVPAVRPVVARPVGGAPATGDVEQVQVVGHDSRVGVGTDETGPW</sequence>
<keyword evidence="3" id="KW-1003">Cell membrane</keyword>
<protein>
    <submittedName>
        <fullName evidence="10">DMT family transporter</fullName>
    </submittedName>
</protein>
<dbReference type="Pfam" id="PF00892">
    <property type="entry name" value="EamA"/>
    <property type="match status" value="2"/>
</dbReference>
<feature type="transmembrane region" description="Helical" evidence="8">
    <location>
        <begin position="87"/>
        <end position="107"/>
    </location>
</feature>
<evidence type="ECO:0000256" key="8">
    <source>
        <dbReference type="SAM" id="Phobius"/>
    </source>
</evidence>
<evidence type="ECO:0000256" key="3">
    <source>
        <dbReference type="ARBA" id="ARBA00022475"/>
    </source>
</evidence>
<feature type="domain" description="EamA" evidence="9">
    <location>
        <begin position="136"/>
        <end position="266"/>
    </location>
</feature>
<dbReference type="InterPro" id="IPR000620">
    <property type="entry name" value="EamA_dom"/>
</dbReference>
<evidence type="ECO:0000256" key="6">
    <source>
        <dbReference type="ARBA" id="ARBA00023136"/>
    </source>
</evidence>
<dbReference type="SUPFAM" id="SSF103481">
    <property type="entry name" value="Multidrug resistance efflux transporter EmrE"/>
    <property type="match status" value="2"/>
</dbReference>
<feature type="transmembrane region" description="Helical" evidence="8">
    <location>
        <begin position="249"/>
        <end position="266"/>
    </location>
</feature>
<comment type="caution">
    <text evidence="10">The sequence shown here is derived from an EMBL/GenBank/DDBJ whole genome shotgun (WGS) entry which is preliminary data.</text>
</comment>
<evidence type="ECO:0000256" key="5">
    <source>
        <dbReference type="ARBA" id="ARBA00022989"/>
    </source>
</evidence>
<keyword evidence="6 8" id="KW-0472">Membrane</keyword>
<feature type="transmembrane region" description="Helical" evidence="8">
    <location>
        <begin position="58"/>
        <end position="81"/>
    </location>
</feature>
<feature type="transmembrane region" description="Helical" evidence="8">
    <location>
        <begin position="116"/>
        <end position="135"/>
    </location>
</feature>
<dbReference type="InterPro" id="IPR051258">
    <property type="entry name" value="Diverse_Substrate_Transporter"/>
</dbReference>
<evidence type="ECO:0000256" key="7">
    <source>
        <dbReference type="SAM" id="MobiDB-lite"/>
    </source>
</evidence>
<dbReference type="Proteomes" id="UP001183202">
    <property type="component" value="Unassembled WGS sequence"/>
</dbReference>
<comment type="similarity">
    <text evidence="2">Belongs to the EamA transporter family.</text>
</comment>